<dbReference type="AlphaFoldDB" id="A0A7G2E859"/>
<organism evidence="2 3">
    <name type="scientific">Arabidopsis thaliana</name>
    <name type="common">Mouse-ear cress</name>
    <dbReference type="NCBI Taxonomy" id="3702"/>
    <lineage>
        <taxon>Eukaryota</taxon>
        <taxon>Viridiplantae</taxon>
        <taxon>Streptophyta</taxon>
        <taxon>Embryophyta</taxon>
        <taxon>Tracheophyta</taxon>
        <taxon>Spermatophyta</taxon>
        <taxon>Magnoliopsida</taxon>
        <taxon>eudicotyledons</taxon>
        <taxon>Gunneridae</taxon>
        <taxon>Pentapetalae</taxon>
        <taxon>rosids</taxon>
        <taxon>malvids</taxon>
        <taxon>Brassicales</taxon>
        <taxon>Brassicaceae</taxon>
        <taxon>Camelineae</taxon>
        <taxon>Arabidopsis</taxon>
    </lineage>
</organism>
<feature type="transmembrane region" description="Helical" evidence="1">
    <location>
        <begin position="6"/>
        <end position="26"/>
    </location>
</feature>
<proteinExistence type="predicted"/>
<protein>
    <submittedName>
        <fullName evidence="2">(thale cress) hypothetical protein</fullName>
    </submittedName>
</protein>
<dbReference type="Proteomes" id="UP000516314">
    <property type="component" value="Chromosome 1"/>
</dbReference>
<reference evidence="2 3" key="1">
    <citation type="submission" date="2020-09" db="EMBL/GenBank/DDBJ databases">
        <authorList>
            <person name="Ashkenazy H."/>
        </authorList>
    </citation>
    <scope>NUCLEOTIDE SEQUENCE [LARGE SCALE GENOMIC DNA]</scope>
    <source>
        <strain evidence="3">cv. Cdm-0</strain>
    </source>
</reference>
<evidence type="ECO:0000313" key="3">
    <source>
        <dbReference type="Proteomes" id="UP000516314"/>
    </source>
</evidence>
<name>A0A7G2E859_ARATH</name>
<evidence type="ECO:0000256" key="1">
    <source>
        <dbReference type="SAM" id="Phobius"/>
    </source>
</evidence>
<keyword evidence="1" id="KW-0812">Transmembrane</keyword>
<evidence type="ECO:0000313" key="2">
    <source>
        <dbReference type="EMBL" id="CAD5316914.1"/>
    </source>
</evidence>
<sequence length="62" mass="6845">MFNCVAAAIAYGPGVFCGLVIGYIFSSHKQEWFAEKFGPKKKKSHSHPKCSLNPFLVVSMPL</sequence>
<accession>A0A7G2E859</accession>
<dbReference type="EMBL" id="LR881466">
    <property type="protein sequence ID" value="CAD5316914.1"/>
    <property type="molecule type" value="Genomic_DNA"/>
</dbReference>
<keyword evidence="1" id="KW-0472">Membrane</keyword>
<gene>
    <name evidence="2" type="ORF">AT9943_LOCUS5216</name>
</gene>
<keyword evidence="1" id="KW-1133">Transmembrane helix</keyword>